<dbReference type="Proteomes" id="UP001279734">
    <property type="component" value="Unassembled WGS sequence"/>
</dbReference>
<dbReference type="AlphaFoldDB" id="A0AAD3S8Q3"/>
<organism evidence="3 4">
    <name type="scientific">Nepenthes gracilis</name>
    <name type="common">Slender pitcher plant</name>
    <dbReference type="NCBI Taxonomy" id="150966"/>
    <lineage>
        <taxon>Eukaryota</taxon>
        <taxon>Viridiplantae</taxon>
        <taxon>Streptophyta</taxon>
        <taxon>Embryophyta</taxon>
        <taxon>Tracheophyta</taxon>
        <taxon>Spermatophyta</taxon>
        <taxon>Magnoliopsida</taxon>
        <taxon>eudicotyledons</taxon>
        <taxon>Gunneridae</taxon>
        <taxon>Pentapetalae</taxon>
        <taxon>Caryophyllales</taxon>
        <taxon>Nepenthaceae</taxon>
        <taxon>Nepenthes</taxon>
    </lineage>
</organism>
<keyword evidence="2" id="KW-1133">Transmembrane helix</keyword>
<comment type="caution">
    <text evidence="3">The sequence shown here is derived from an EMBL/GenBank/DDBJ whole genome shotgun (WGS) entry which is preliminary data.</text>
</comment>
<keyword evidence="4" id="KW-1185">Reference proteome</keyword>
<evidence type="ECO:0000256" key="2">
    <source>
        <dbReference type="SAM" id="Phobius"/>
    </source>
</evidence>
<evidence type="ECO:0000313" key="4">
    <source>
        <dbReference type="Proteomes" id="UP001279734"/>
    </source>
</evidence>
<sequence length="118" mass="12619">MDSSAKKGGTPASQVKITPLPRNRDVHRGQHPNIVAIKRAILRQRLNRKEGAGQPLFRLGCEFFAGLPVFLAAVVGAVLAPSLYLCQASGDGLVSLRAVRDASRSTIRAGALMERDSV</sequence>
<evidence type="ECO:0000256" key="1">
    <source>
        <dbReference type="SAM" id="MobiDB-lite"/>
    </source>
</evidence>
<protein>
    <submittedName>
        <fullName evidence="3">Uncharacterized protein</fullName>
    </submittedName>
</protein>
<evidence type="ECO:0000313" key="3">
    <source>
        <dbReference type="EMBL" id="GMH06096.1"/>
    </source>
</evidence>
<keyword evidence="2" id="KW-0812">Transmembrane</keyword>
<keyword evidence="2" id="KW-0472">Membrane</keyword>
<dbReference type="EMBL" id="BSYO01000006">
    <property type="protein sequence ID" value="GMH06096.1"/>
    <property type="molecule type" value="Genomic_DNA"/>
</dbReference>
<feature type="transmembrane region" description="Helical" evidence="2">
    <location>
        <begin position="63"/>
        <end position="86"/>
    </location>
</feature>
<proteinExistence type="predicted"/>
<name>A0AAD3S8Q3_NEPGR</name>
<reference evidence="3" key="1">
    <citation type="submission" date="2023-05" db="EMBL/GenBank/DDBJ databases">
        <title>Nepenthes gracilis genome sequencing.</title>
        <authorList>
            <person name="Fukushima K."/>
        </authorList>
    </citation>
    <scope>NUCLEOTIDE SEQUENCE</scope>
    <source>
        <strain evidence="3">SING2019-196</strain>
    </source>
</reference>
<accession>A0AAD3S8Q3</accession>
<gene>
    <name evidence="3" type="ORF">Nepgr_007936</name>
</gene>
<feature type="region of interest" description="Disordered" evidence="1">
    <location>
        <begin position="1"/>
        <end position="29"/>
    </location>
</feature>